<evidence type="ECO:0000259" key="11">
    <source>
        <dbReference type="PROSITE" id="PS50112"/>
    </source>
</evidence>
<evidence type="ECO:0000256" key="7">
    <source>
        <dbReference type="ARBA" id="ARBA00022777"/>
    </source>
</evidence>
<dbReference type="PROSITE" id="PS50113">
    <property type="entry name" value="PAC"/>
    <property type="match status" value="1"/>
</dbReference>
<evidence type="ECO:0000259" key="10">
    <source>
        <dbReference type="PROSITE" id="PS50109"/>
    </source>
</evidence>
<reference evidence="13" key="1">
    <citation type="submission" date="2021-01" db="EMBL/GenBank/DDBJ databases">
        <title>Whole genome shotgun sequence of Actinoplanes rishiriensis NBRC 108556.</title>
        <authorList>
            <person name="Komaki H."/>
            <person name="Tamura T."/>
        </authorList>
    </citation>
    <scope>NUCLEOTIDE SEQUENCE</scope>
    <source>
        <strain evidence="13">NBRC 108556</strain>
    </source>
</reference>
<dbReference type="InterPro" id="IPR029016">
    <property type="entry name" value="GAF-like_dom_sf"/>
</dbReference>
<evidence type="ECO:0000256" key="9">
    <source>
        <dbReference type="ARBA" id="ARBA00023136"/>
    </source>
</evidence>
<dbReference type="SUPFAM" id="SSF47384">
    <property type="entry name" value="Homodimeric domain of signal transducing histidine kinase"/>
    <property type="match status" value="1"/>
</dbReference>
<evidence type="ECO:0000256" key="5">
    <source>
        <dbReference type="ARBA" id="ARBA00022553"/>
    </source>
</evidence>
<dbReference type="PANTHER" id="PTHR43711">
    <property type="entry name" value="TWO-COMPONENT HISTIDINE KINASE"/>
    <property type="match status" value="1"/>
</dbReference>
<dbReference type="Pfam" id="PF08447">
    <property type="entry name" value="PAS_3"/>
    <property type="match status" value="1"/>
</dbReference>
<evidence type="ECO:0000259" key="12">
    <source>
        <dbReference type="PROSITE" id="PS50113"/>
    </source>
</evidence>
<proteinExistence type="predicted"/>
<dbReference type="Gene3D" id="3.30.450.40">
    <property type="match status" value="2"/>
</dbReference>
<dbReference type="PROSITE" id="PS50112">
    <property type="entry name" value="PAS"/>
    <property type="match status" value="1"/>
</dbReference>
<protein>
    <recommendedName>
        <fullName evidence="4">histidine kinase</fullName>
        <ecNumber evidence="4">2.7.13.3</ecNumber>
    </recommendedName>
</protein>
<organism evidence="13 14">
    <name type="scientific">Paractinoplanes rishiriensis</name>
    <dbReference type="NCBI Taxonomy" id="1050105"/>
    <lineage>
        <taxon>Bacteria</taxon>
        <taxon>Bacillati</taxon>
        <taxon>Actinomycetota</taxon>
        <taxon>Actinomycetes</taxon>
        <taxon>Micromonosporales</taxon>
        <taxon>Micromonosporaceae</taxon>
        <taxon>Paractinoplanes</taxon>
    </lineage>
</organism>
<dbReference type="InterPro" id="IPR003594">
    <property type="entry name" value="HATPase_dom"/>
</dbReference>
<dbReference type="InterPro" id="IPR013655">
    <property type="entry name" value="PAS_fold_3"/>
</dbReference>
<keyword evidence="6" id="KW-0808">Transferase</keyword>
<evidence type="ECO:0000256" key="4">
    <source>
        <dbReference type="ARBA" id="ARBA00012438"/>
    </source>
</evidence>
<sequence>MVQVGSTAGTTGADGRLSDAARLRRLADTGLLDAAPCPSLDRLARAAAHQVRTAAAQISLIAADRRVVAGQAGPAVRHTFCRLVVDSDAPLLVSDARTDDRVAGHPALGNGVIAYAGFPVRSGDGYPLGAFCVLHDQPRDWEPRDLLLVEDLAAAAQTEIRLRAEARTARRLQGVLDACQDAYVSIDLNGAVQAWNAAAERLFGYPVADALGRQVSALIIPERFRPAHEAGLARLRAGHPSVLAGGRVELAARNRAGGEFPIEMTLQVDGELYHAFLHDITAKHRAATGRELRLAVARALADATSAEQAADGTLAAVAHALGWAFGEFWQADDEAGRIARVGHWISPEHDLSAVTADRPFSVPHGVGLAGHIWATGTGLWAPEVADDPRLLMRRDQIRQAGLHSAIGLPIRSADRILGVLLLFSVEVEEPDAEVLELLDGVCGQLGRYFERRRAEDLALALAAARRDFDRVIEQVEDYVWTVEVRPDGSIHPVYGSPGGRLVIGPPADHPDLADAMDGRVHPDDRAAAEELPRKVLAGEAAENEVRMIGPDGAVRWIWTRAIPRREGGRLLVDGISTDVTDRRQLAEQRERLLTDQREQNDRLRRLDRLKDELVALVSHELRNPLGAIRNYAEELLLDDTLSADQRHLTEVIDKHSAHMQNLVDDLLDMARLEDGSLRITPAPIEIGALVRDVLQSQQPAAAGKSLTVAADAPEHLAVRADPTRLRQVLDNLLSNAVKYTPSGGRVTITAERVADEVRVTVTDSGIGIPDDQYDLLFDRFFRASNAIKQGIKGTGLGLAITKTIVEAHGGRITAAPATGGGCCFTVALPALQ</sequence>
<name>A0A919K1Z5_9ACTN</name>
<dbReference type="InterPro" id="IPR003661">
    <property type="entry name" value="HisK_dim/P_dom"/>
</dbReference>
<dbReference type="SMART" id="SM00387">
    <property type="entry name" value="HATPase_c"/>
    <property type="match status" value="1"/>
</dbReference>
<dbReference type="Gene3D" id="3.30.565.10">
    <property type="entry name" value="Histidine kinase-like ATPase, C-terminal domain"/>
    <property type="match status" value="1"/>
</dbReference>
<dbReference type="NCBIfam" id="TIGR00229">
    <property type="entry name" value="sensory_box"/>
    <property type="match status" value="1"/>
</dbReference>
<dbReference type="SUPFAM" id="SSF55785">
    <property type="entry name" value="PYP-like sensor domain (PAS domain)"/>
    <property type="match status" value="2"/>
</dbReference>
<comment type="catalytic activity">
    <reaction evidence="1">
        <text>ATP + protein L-histidine = ADP + protein N-phospho-L-histidine.</text>
        <dbReference type="EC" id="2.7.13.3"/>
    </reaction>
</comment>
<evidence type="ECO:0000256" key="8">
    <source>
        <dbReference type="ARBA" id="ARBA00023012"/>
    </source>
</evidence>
<dbReference type="InterPro" id="IPR000700">
    <property type="entry name" value="PAS-assoc_C"/>
</dbReference>
<keyword evidence="8" id="KW-0902">Two-component regulatory system</keyword>
<dbReference type="Pfam" id="PF01590">
    <property type="entry name" value="GAF"/>
    <property type="match status" value="1"/>
</dbReference>
<comment type="cofactor">
    <cofactor evidence="2">
        <name>a divalent metal cation</name>
        <dbReference type="ChEBI" id="CHEBI:60240"/>
    </cofactor>
</comment>
<comment type="caution">
    <text evidence="13">The sequence shown here is derived from an EMBL/GenBank/DDBJ whole genome shotgun (WGS) entry which is preliminary data.</text>
</comment>
<keyword evidence="7" id="KW-0418">Kinase</keyword>
<dbReference type="SMART" id="SM00065">
    <property type="entry name" value="GAF"/>
    <property type="match status" value="2"/>
</dbReference>
<dbReference type="PRINTS" id="PR00344">
    <property type="entry name" value="BCTRLSENSOR"/>
</dbReference>
<dbReference type="Gene3D" id="1.10.287.130">
    <property type="match status" value="1"/>
</dbReference>
<accession>A0A919K1Z5</accession>
<evidence type="ECO:0000313" key="14">
    <source>
        <dbReference type="Proteomes" id="UP000636960"/>
    </source>
</evidence>
<dbReference type="EC" id="2.7.13.3" evidence="4"/>
<comment type="subcellular location">
    <subcellularLocation>
        <location evidence="3">Cell membrane</location>
    </subcellularLocation>
</comment>
<dbReference type="InterPro" id="IPR003018">
    <property type="entry name" value="GAF"/>
</dbReference>
<evidence type="ECO:0000256" key="2">
    <source>
        <dbReference type="ARBA" id="ARBA00001968"/>
    </source>
</evidence>
<keyword evidence="9" id="KW-0472">Membrane</keyword>
<dbReference type="InterPro" id="IPR004358">
    <property type="entry name" value="Sig_transdc_His_kin-like_C"/>
</dbReference>
<evidence type="ECO:0000256" key="1">
    <source>
        <dbReference type="ARBA" id="ARBA00000085"/>
    </source>
</evidence>
<dbReference type="AlphaFoldDB" id="A0A919K1Z5"/>
<dbReference type="GO" id="GO:0000155">
    <property type="term" value="F:phosphorelay sensor kinase activity"/>
    <property type="evidence" value="ECO:0007669"/>
    <property type="project" value="InterPro"/>
</dbReference>
<dbReference type="FunFam" id="1.10.287.130:FF:000001">
    <property type="entry name" value="Two-component sensor histidine kinase"/>
    <property type="match status" value="1"/>
</dbReference>
<dbReference type="PANTHER" id="PTHR43711:SF1">
    <property type="entry name" value="HISTIDINE KINASE 1"/>
    <property type="match status" value="1"/>
</dbReference>
<dbReference type="InterPro" id="IPR036097">
    <property type="entry name" value="HisK_dim/P_sf"/>
</dbReference>
<dbReference type="InterPro" id="IPR013767">
    <property type="entry name" value="PAS_fold"/>
</dbReference>
<dbReference type="InterPro" id="IPR000014">
    <property type="entry name" value="PAS"/>
</dbReference>
<keyword evidence="5" id="KW-0597">Phosphoprotein</keyword>
<evidence type="ECO:0000256" key="3">
    <source>
        <dbReference type="ARBA" id="ARBA00004236"/>
    </source>
</evidence>
<dbReference type="InterPro" id="IPR050736">
    <property type="entry name" value="Sensor_HK_Regulatory"/>
</dbReference>
<dbReference type="Gene3D" id="3.30.450.20">
    <property type="entry name" value="PAS domain"/>
    <property type="match status" value="2"/>
</dbReference>
<dbReference type="SMART" id="SM00086">
    <property type="entry name" value="PAC"/>
    <property type="match status" value="2"/>
</dbReference>
<dbReference type="PROSITE" id="PS50109">
    <property type="entry name" value="HIS_KIN"/>
    <property type="match status" value="1"/>
</dbReference>
<dbReference type="CDD" id="cd00082">
    <property type="entry name" value="HisKA"/>
    <property type="match status" value="1"/>
</dbReference>
<dbReference type="SMART" id="SM00388">
    <property type="entry name" value="HisKA"/>
    <property type="match status" value="1"/>
</dbReference>
<dbReference type="GO" id="GO:0005509">
    <property type="term" value="F:calcium ion binding"/>
    <property type="evidence" value="ECO:0007669"/>
    <property type="project" value="UniProtKB-ARBA"/>
</dbReference>
<dbReference type="Pfam" id="PF02518">
    <property type="entry name" value="HATPase_c"/>
    <property type="match status" value="1"/>
</dbReference>
<dbReference type="EMBL" id="BOMV01000055">
    <property type="protein sequence ID" value="GIE97173.1"/>
    <property type="molecule type" value="Genomic_DNA"/>
</dbReference>
<feature type="domain" description="PAC" evidence="12">
    <location>
        <begin position="541"/>
        <end position="591"/>
    </location>
</feature>
<dbReference type="InterPro" id="IPR001610">
    <property type="entry name" value="PAC"/>
</dbReference>
<dbReference type="Pfam" id="PF13185">
    <property type="entry name" value="GAF_2"/>
    <property type="match status" value="1"/>
</dbReference>
<keyword evidence="14" id="KW-1185">Reference proteome</keyword>
<dbReference type="GO" id="GO:0006355">
    <property type="term" value="P:regulation of DNA-templated transcription"/>
    <property type="evidence" value="ECO:0007669"/>
    <property type="project" value="InterPro"/>
</dbReference>
<dbReference type="Proteomes" id="UP000636960">
    <property type="component" value="Unassembled WGS sequence"/>
</dbReference>
<feature type="domain" description="Histidine kinase" evidence="10">
    <location>
        <begin position="616"/>
        <end position="832"/>
    </location>
</feature>
<feature type="domain" description="PAS" evidence="11">
    <location>
        <begin position="168"/>
        <end position="222"/>
    </location>
</feature>
<gene>
    <name evidence="13" type="ORF">Ari01nite_46380</name>
</gene>
<dbReference type="GO" id="GO:0005886">
    <property type="term" value="C:plasma membrane"/>
    <property type="evidence" value="ECO:0007669"/>
    <property type="project" value="UniProtKB-SubCell"/>
</dbReference>
<dbReference type="InterPro" id="IPR036890">
    <property type="entry name" value="HATPase_C_sf"/>
</dbReference>
<dbReference type="SUPFAM" id="SSF55781">
    <property type="entry name" value="GAF domain-like"/>
    <property type="match status" value="2"/>
</dbReference>
<dbReference type="SMART" id="SM00091">
    <property type="entry name" value="PAS"/>
    <property type="match status" value="1"/>
</dbReference>
<dbReference type="CDD" id="cd00075">
    <property type="entry name" value="HATPase"/>
    <property type="match status" value="1"/>
</dbReference>
<dbReference type="Pfam" id="PF00512">
    <property type="entry name" value="HisKA"/>
    <property type="match status" value="1"/>
</dbReference>
<dbReference type="FunFam" id="3.30.565.10:FF:000006">
    <property type="entry name" value="Sensor histidine kinase WalK"/>
    <property type="match status" value="1"/>
</dbReference>
<dbReference type="SUPFAM" id="SSF55874">
    <property type="entry name" value="ATPase domain of HSP90 chaperone/DNA topoisomerase II/histidine kinase"/>
    <property type="match status" value="1"/>
</dbReference>
<dbReference type="InterPro" id="IPR005467">
    <property type="entry name" value="His_kinase_dom"/>
</dbReference>
<evidence type="ECO:0000256" key="6">
    <source>
        <dbReference type="ARBA" id="ARBA00022679"/>
    </source>
</evidence>
<dbReference type="CDD" id="cd00130">
    <property type="entry name" value="PAS"/>
    <property type="match status" value="1"/>
</dbReference>
<dbReference type="InterPro" id="IPR035965">
    <property type="entry name" value="PAS-like_dom_sf"/>
</dbReference>
<evidence type="ECO:0000313" key="13">
    <source>
        <dbReference type="EMBL" id="GIE97173.1"/>
    </source>
</evidence>
<dbReference type="Pfam" id="PF00989">
    <property type="entry name" value="PAS"/>
    <property type="match status" value="1"/>
</dbReference>